<keyword evidence="1" id="KW-1133">Transmembrane helix</keyword>
<gene>
    <name evidence="2" type="ORF">ENT37_00445</name>
</gene>
<name>A0A7C4PEG6_9CHLR</name>
<reference evidence="2" key="1">
    <citation type="journal article" date="2020" name="mSystems">
        <title>Genome- and Community-Level Interaction Insights into Carbon Utilization and Element Cycling Functions of Hydrothermarchaeota in Hydrothermal Sediment.</title>
        <authorList>
            <person name="Zhou Z."/>
            <person name="Liu Y."/>
            <person name="Xu W."/>
            <person name="Pan J."/>
            <person name="Luo Z.H."/>
            <person name="Li M."/>
        </authorList>
    </citation>
    <scope>NUCLEOTIDE SEQUENCE [LARGE SCALE GENOMIC DNA]</scope>
    <source>
        <strain evidence="2">SpSt-573</strain>
    </source>
</reference>
<evidence type="ECO:0000313" key="2">
    <source>
        <dbReference type="EMBL" id="HGS20321.1"/>
    </source>
</evidence>
<evidence type="ECO:0000256" key="1">
    <source>
        <dbReference type="SAM" id="Phobius"/>
    </source>
</evidence>
<dbReference type="AlphaFoldDB" id="A0A7C4PEG6"/>
<sequence>MGWQLTAAAGVAALALLILSGAMQARRGIGRLSLLPWDYLMIAAAVMLLAVLAHAAVLWRDGWPA</sequence>
<accession>A0A7C4PEG6</accession>
<feature type="transmembrane region" description="Helical" evidence="1">
    <location>
        <begin position="40"/>
        <end position="59"/>
    </location>
</feature>
<comment type="caution">
    <text evidence="2">The sequence shown here is derived from an EMBL/GenBank/DDBJ whole genome shotgun (WGS) entry which is preliminary data.</text>
</comment>
<protein>
    <submittedName>
        <fullName evidence="2">Uncharacterized protein</fullName>
    </submittedName>
</protein>
<proteinExistence type="predicted"/>
<keyword evidence="1" id="KW-0812">Transmembrane</keyword>
<organism evidence="2">
    <name type="scientific">Anaerolinea thermolimosa</name>
    <dbReference type="NCBI Taxonomy" id="229919"/>
    <lineage>
        <taxon>Bacteria</taxon>
        <taxon>Bacillati</taxon>
        <taxon>Chloroflexota</taxon>
        <taxon>Anaerolineae</taxon>
        <taxon>Anaerolineales</taxon>
        <taxon>Anaerolineaceae</taxon>
        <taxon>Anaerolinea</taxon>
    </lineage>
</organism>
<keyword evidence="1" id="KW-0472">Membrane</keyword>
<dbReference type="EMBL" id="DSYK01000024">
    <property type="protein sequence ID" value="HGS20321.1"/>
    <property type="molecule type" value="Genomic_DNA"/>
</dbReference>